<feature type="compositionally biased region" description="Polar residues" evidence="1">
    <location>
        <begin position="107"/>
        <end position="135"/>
    </location>
</feature>
<sequence length="317" mass="35452">MSRCFPYPPPGYVKNGIRDEALIESIKLKREEEKARKGRKKEKKCEKKAKERAREGGEIEGKKHRHRKRHRDERSQDPKGGDHQKRSETEVENNEKSSLTEEDGQAVGSQNSSDSTLNSNKRQKQSPPSDSSHNPGISVRIKIASQRHKDPELTPSSKEHPSSAFGRIKNAYAQGMVDTASVPGIELGENPCSIPQNAGPRITLKLSKDIPHQSSCAPERFADKAEATLMSKLCSSCPPTLALQFKNLVEDWIPPPLESAGSEEKEWLFQRMLNHQPMAKRMELGNVCLSQGNPSLWPCACHLPEVDTYALPFTIPF</sequence>
<dbReference type="PANTHER" id="PTHR34660:SF9">
    <property type="entry name" value="DNA BINDING PROTEIN"/>
    <property type="match status" value="1"/>
</dbReference>
<feature type="compositionally biased region" description="Basic and acidic residues" evidence="1">
    <location>
        <begin position="72"/>
        <end position="99"/>
    </location>
</feature>
<reference evidence="2 3" key="1">
    <citation type="journal article" date="2021" name="Commun. Biol.">
        <title>The genome of Shorea leprosula (Dipterocarpaceae) highlights the ecological relevance of drought in aseasonal tropical rainforests.</title>
        <authorList>
            <person name="Ng K.K.S."/>
            <person name="Kobayashi M.J."/>
            <person name="Fawcett J.A."/>
            <person name="Hatakeyama M."/>
            <person name="Paape T."/>
            <person name="Ng C.H."/>
            <person name="Ang C.C."/>
            <person name="Tnah L.H."/>
            <person name="Lee C.T."/>
            <person name="Nishiyama T."/>
            <person name="Sese J."/>
            <person name="O'Brien M.J."/>
            <person name="Copetti D."/>
            <person name="Mohd Noor M.I."/>
            <person name="Ong R.C."/>
            <person name="Putra M."/>
            <person name="Sireger I.Z."/>
            <person name="Indrioko S."/>
            <person name="Kosugi Y."/>
            <person name="Izuno A."/>
            <person name="Isagi Y."/>
            <person name="Lee S.L."/>
            <person name="Shimizu K.K."/>
        </authorList>
    </citation>
    <scope>NUCLEOTIDE SEQUENCE [LARGE SCALE GENOMIC DNA]</scope>
    <source>
        <strain evidence="2">214</strain>
    </source>
</reference>
<dbReference type="Proteomes" id="UP001054252">
    <property type="component" value="Unassembled WGS sequence"/>
</dbReference>
<accession>A0AAV5LVC8</accession>
<comment type="caution">
    <text evidence="2">The sequence shown here is derived from an EMBL/GenBank/DDBJ whole genome shotgun (WGS) entry which is preliminary data.</text>
</comment>
<dbReference type="AlphaFoldDB" id="A0AAV5LVC8"/>
<organism evidence="2 3">
    <name type="scientific">Rubroshorea leprosula</name>
    <dbReference type="NCBI Taxonomy" id="152421"/>
    <lineage>
        <taxon>Eukaryota</taxon>
        <taxon>Viridiplantae</taxon>
        <taxon>Streptophyta</taxon>
        <taxon>Embryophyta</taxon>
        <taxon>Tracheophyta</taxon>
        <taxon>Spermatophyta</taxon>
        <taxon>Magnoliopsida</taxon>
        <taxon>eudicotyledons</taxon>
        <taxon>Gunneridae</taxon>
        <taxon>Pentapetalae</taxon>
        <taxon>rosids</taxon>
        <taxon>malvids</taxon>
        <taxon>Malvales</taxon>
        <taxon>Dipterocarpaceae</taxon>
        <taxon>Rubroshorea</taxon>
    </lineage>
</organism>
<evidence type="ECO:0000256" key="1">
    <source>
        <dbReference type="SAM" id="MobiDB-lite"/>
    </source>
</evidence>
<keyword evidence="3" id="KW-1185">Reference proteome</keyword>
<evidence type="ECO:0000313" key="3">
    <source>
        <dbReference type="Proteomes" id="UP001054252"/>
    </source>
</evidence>
<gene>
    <name evidence="2" type="ORF">SLEP1_g48962</name>
</gene>
<name>A0AAV5LVC8_9ROSI</name>
<feature type="compositionally biased region" description="Basic and acidic residues" evidence="1">
    <location>
        <begin position="43"/>
        <end position="61"/>
    </location>
</feature>
<protein>
    <submittedName>
        <fullName evidence="2">Uncharacterized protein</fullName>
    </submittedName>
</protein>
<dbReference type="PANTHER" id="PTHR34660">
    <property type="entry name" value="MYB-LIKE PROTEIN X"/>
    <property type="match status" value="1"/>
</dbReference>
<feature type="region of interest" description="Disordered" evidence="1">
    <location>
        <begin position="27"/>
        <end position="136"/>
    </location>
</feature>
<feature type="compositionally biased region" description="Basic residues" evidence="1">
    <location>
        <begin position="62"/>
        <end position="71"/>
    </location>
</feature>
<dbReference type="EMBL" id="BPVZ01000150">
    <property type="protein sequence ID" value="GKV41425.1"/>
    <property type="molecule type" value="Genomic_DNA"/>
</dbReference>
<evidence type="ECO:0000313" key="2">
    <source>
        <dbReference type="EMBL" id="GKV41425.1"/>
    </source>
</evidence>
<proteinExistence type="predicted"/>